<proteinExistence type="predicted"/>
<dbReference type="AlphaFoldDB" id="A0A835HC89"/>
<evidence type="ECO:0000313" key="2">
    <source>
        <dbReference type="Proteomes" id="UP000631114"/>
    </source>
</evidence>
<comment type="caution">
    <text evidence="1">The sequence shown here is derived from an EMBL/GenBank/DDBJ whole genome shotgun (WGS) entry which is preliminary data.</text>
</comment>
<keyword evidence="2" id="KW-1185">Reference proteome</keyword>
<organism evidence="1 2">
    <name type="scientific">Coptis chinensis</name>
    <dbReference type="NCBI Taxonomy" id="261450"/>
    <lineage>
        <taxon>Eukaryota</taxon>
        <taxon>Viridiplantae</taxon>
        <taxon>Streptophyta</taxon>
        <taxon>Embryophyta</taxon>
        <taxon>Tracheophyta</taxon>
        <taxon>Spermatophyta</taxon>
        <taxon>Magnoliopsida</taxon>
        <taxon>Ranunculales</taxon>
        <taxon>Ranunculaceae</taxon>
        <taxon>Coptidoideae</taxon>
        <taxon>Coptis</taxon>
    </lineage>
</organism>
<protein>
    <submittedName>
        <fullName evidence="1">Uncharacterized protein</fullName>
    </submittedName>
</protein>
<dbReference type="EMBL" id="JADFTS010000007">
    <property type="protein sequence ID" value="KAF9596616.1"/>
    <property type="molecule type" value="Genomic_DNA"/>
</dbReference>
<name>A0A835HC89_9MAGN</name>
<sequence length="90" mass="10870">MPPQFSERKKKESLRERTKNKLYVLGLHFLYSNNRLMFSLSLRYLPSLSPIFRFFILHFKSFVPSWRLLLNFCKYHSSFSRSILQLKGAH</sequence>
<reference evidence="1 2" key="1">
    <citation type="submission" date="2020-10" db="EMBL/GenBank/DDBJ databases">
        <title>The Coptis chinensis genome and diversification of protoberbering-type alkaloids.</title>
        <authorList>
            <person name="Wang B."/>
            <person name="Shu S."/>
            <person name="Song C."/>
            <person name="Liu Y."/>
        </authorList>
    </citation>
    <scope>NUCLEOTIDE SEQUENCE [LARGE SCALE GENOMIC DNA]</scope>
    <source>
        <strain evidence="1">HL-2020</strain>
        <tissue evidence="1">Leaf</tissue>
    </source>
</reference>
<gene>
    <name evidence="1" type="ORF">IFM89_012739</name>
</gene>
<evidence type="ECO:0000313" key="1">
    <source>
        <dbReference type="EMBL" id="KAF9596616.1"/>
    </source>
</evidence>
<accession>A0A835HC89</accession>
<dbReference type="Proteomes" id="UP000631114">
    <property type="component" value="Unassembled WGS sequence"/>
</dbReference>